<keyword evidence="5 8" id="KW-0646">Protease inhibitor</keyword>
<gene>
    <name evidence="10" type="ORF">ACFO8L_24655</name>
</gene>
<evidence type="ECO:0000256" key="5">
    <source>
        <dbReference type="ARBA" id="ARBA00022690"/>
    </source>
</evidence>
<dbReference type="InterPro" id="IPR020054">
    <property type="entry name" value="Prot_inh_SSI_I16_CS"/>
</dbReference>
<dbReference type="PRINTS" id="PR00294">
    <property type="entry name" value="SSBTLNINHBTR"/>
</dbReference>
<proteinExistence type="inferred from homology"/>
<evidence type="ECO:0000256" key="1">
    <source>
        <dbReference type="ARBA" id="ARBA00004613"/>
    </source>
</evidence>
<dbReference type="InterPro" id="IPR000691">
    <property type="entry name" value="Prot_inh_I16_SSI"/>
</dbReference>
<protein>
    <submittedName>
        <fullName evidence="10">Subtilase-type protease inhibitor</fullName>
    </submittedName>
</protein>
<keyword evidence="11" id="KW-1185">Reference proteome</keyword>
<dbReference type="Proteomes" id="UP001595891">
    <property type="component" value="Unassembled WGS sequence"/>
</dbReference>
<dbReference type="Gene3D" id="3.30.350.10">
    <property type="entry name" value="Subtilisin inhibitor-like"/>
    <property type="match status" value="1"/>
</dbReference>
<evidence type="ECO:0000313" key="10">
    <source>
        <dbReference type="EMBL" id="MFC4589304.1"/>
    </source>
</evidence>
<name>A0ABV9EMS6_9ACTN</name>
<dbReference type="PROSITE" id="PS00999">
    <property type="entry name" value="SSI"/>
    <property type="match status" value="1"/>
</dbReference>
<evidence type="ECO:0000256" key="3">
    <source>
        <dbReference type="ARBA" id="ARBA00011738"/>
    </source>
</evidence>
<keyword evidence="4" id="KW-0964">Secreted</keyword>
<evidence type="ECO:0000256" key="7">
    <source>
        <dbReference type="ARBA" id="ARBA00023157"/>
    </source>
</evidence>
<comment type="caution">
    <text evidence="10">The sequence shown here is derived from an EMBL/GenBank/DDBJ whole genome shotgun (WGS) entry which is preliminary data.</text>
</comment>
<dbReference type="RefSeq" id="WP_262846431.1">
    <property type="nucleotide sequence ID" value="NZ_JANZYP010000046.1"/>
</dbReference>
<evidence type="ECO:0000256" key="6">
    <source>
        <dbReference type="ARBA" id="ARBA00022900"/>
    </source>
</evidence>
<dbReference type="EMBL" id="JBHSFN010000015">
    <property type="protein sequence ID" value="MFC4589304.1"/>
    <property type="molecule type" value="Genomic_DNA"/>
</dbReference>
<comment type="subcellular location">
    <subcellularLocation>
        <location evidence="1">Secreted</location>
    </subcellularLocation>
</comment>
<keyword evidence="6 8" id="KW-0722">Serine protease inhibitor</keyword>
<accession>A0ABV9EMS6</accession>
<dbReference type="InterPro" id="IPR023549">
    <property type="entry name" value="Subtilisin_inhibitor"/>
</dbReference>
<comment type="subunit">
    <text evidence="3">Homodimer.</text>
</comment>
<evidence type="ECO:0000313" key="11">
    <source>
        <dbReference type="Proteomes" id="UP001595891"/>
    </source>
</evidence>
<feature type="domain" description="Subtilisin inhibitor" evidence="9">
    <location>
        <begin position="60"/>
        <end position="145"/>
    </location>
</feature>
<dbReference type="GO" id="GO:0030414">
    <property type="term" value="F:peptidase inhibitor activity"/>
    <property type="evidence" value="ECO:0007669"/>
    <property type="project" value="UniProtKB-KW"/>
</dbReference>
<dbReference type="SUPFAM" id="SSF55399">
    <property type="entry name" value="Subtilisin inhibitor"/>
    <property type="match status" value="1"/>
</dbReference>
<reference evidence="11" key="1">
    <citation type="journal article" date="2019" name="Int. J. Syst. Evol. Microbiol.">
        <title>The Global Catalogue of Microorganisms (GCM) 10K type strain sequencing project: providing services to taxonomists for standard genome sequencing and annotation.</title>
        <authorList>
            <consortium name="The Broad Institute Genomics Platform"/>
            <consortium name="The Broad Institute Genome Sequencing Center for Infectious Disease"/>
            <person name="Wu L."/>
            <person name="Ma J."/>
        </authorList>
    </citation>
    <scope>NUCLEOTIDE SEQUENCE [LARGE SCALE GENOMIC DNA]</scope>
    <source>
        <strain evidence="11">CCUG 49560</strain>
    </source>
</reference>
<dbReference type="InterPro" id="IPR036819">
    <property type="entry name" value="Subtilisin_inhibitor-like_sf"/>
</dbReference>
<comment type="similarity">
    <text evidence="2 8">Belongs to the protease inhibitor I16 (SSI) family.</text>
</comment>
<evidence type="ECO:0000256" key="8">
    <source>
        <dbReference type="RuleBase" id="RU003471"/>
    </source>
</evidence>
<evidence type="ECO:0000256" key="4">
    <source>
        <dbReference type="ARBA" id="ARBA00022525"/>
    </source>
</evidence>
<evidence type="ECO:0000256" key="2">
    <source>
        <dbReference type="ARBA" id="ARBA00010472"/>
    </source>
</evidence>
<keyword evidence="7" id="KW-1015">Disulfide bond</keyword>
<organism evidence="10 11">
    <name type="scientific">Sphaerisporangium corydalis</name>
    <dbReference type="NCBI Taxonomy" id="1441875"/>
    <lineage>
        <taxon>Bacteria</taxon>
        <taxon>Bacillati</taxon>
        <taxon>Actinomycetota</taxon>
        <taxon>Actinomycetes</taxon>
        <taxon>Streptosporangiales</taxon>
        <taxon>Streptosporangiaceae</taxon>
        <taxon>Sphaerisporangium</taxon>
    </lineage>
</organism>
<dbReference type="Pfam" id="PF00720">
    <property type="entry name" value="SSI"/>
    <property type="match status" value="1"/>
</dbReference>
<evidence type="ECO:0000259" key="9">
    <source>
        <dbReference type="Pfam" id="PF00720"/>
    </source>
</evidence>
<sequence length="159" mass="16312">MRRFTGRAALLGVIVFTLAAIGRPAVWAAPSGAAVAGSASESASGSAFASGSASAQEDWVLLAISKGTTTWPVDRVVLLRCSPVVGGTHPQASAACAVLRQVGGDLSRLRGPAGRACTFDYRPVTVSATGRWEGRPISFVSTYGNPCVMMRNLGVVAGF</sequence>